<organism evidence="1">
    <name type="scientific">bioreactor metagenome</name>
    <dbReference type="NCBI Taxonomy" id="1076179"/>
    <lineage>
        <taxon>unclassified sequences</taxon>
        <taxon>metagenomes</taxon>
        <taxon>ecological metagenomes</taxon>
    </lineage>
</organism>
<reference evidence="1" key="1">
    <citation type="submission" date="2019-08" db="EMBL/GenBank/DDBJ databases">
        <authorList>
            <person name="Kucharzyk K."/>
            <person name="Murdoch R.W."/>
            <person name="Higgins S."/>
            <person name="Loffler F."/>
        </authorList>
    </citation>
    <scope>NUCLEOTIDE SEQUENCE</scope>
</reference>
<proteinExistence type="predicted"/>
<protein>
    <submittedName>
        <fullName evidence="1">Uncharacterized protein</fullName>
    </submittedName>
</protein>
<gene>
    <name evidence="1" type="ORF">SDC9_182420</name>
</gene>
<evidence type="ECO:0000313" key="1">
    <source>
        <dbReference type="EMBL" id="MPN34926.1"/>
    </source>
</evidence>
<accession>A0A645H8T5</accession>
<comment type="caution">
    <text evidence="1">The sequence shown here is derived from an EMBL/GenBank/DDBJ whole genome shotgun (WGS) entry which is preliminary data.</text>
</comment>
<sequence>MQLVRVHPVIVPVENRGIFCADFRDKDMRLNAPVDGILVDALRDQGDFFGIFRGIFTADVRCSVCGSVVMQQNVKRVLRLLHQHALDGLRDKRRVVVRR</sequence>
<name>A0A645H8T5_9ZZZZ</name>
<dbReference type="AlphaFoldDB" id="A0A645H8T5"/>
<dbReference type="EMBL" id="VSSQ01088219">
    <property type="protein sequence ID" value="MPN34926.1"/>
    <property type="molecule type" value="Genomic_DNA"/>
</dbReference>